<dbReference type="FunFam" id="3.40.50.720:FF:000462">
    <property type="entry name" value="Glyoxylate reductase (NADP+)"/>
    <property type="match status" value="1"/>
</dbReference>
<dbReference type="SUPFAM" id="SSF52283">
    <property type="entry name" value="Formate/glycerate dehydrogenase catalytic domain-like"/>
    <property type="match status" value="1"/>
</dbReference>
<dbReference type="InterPro" id="IPR029752">
    <property type="entry name" value="D-isomer_DH_CS1"/>
</dbReference>
<dbReference type="PANTHER" id="PTHR10996">
    <property type="entry name" value="2-HYDROXYACID DEHYDROGENASE-RELATED"/>
    <property type="match status" value="1"/>
</dbReference>
<comment type="similarity">
    <text evidence="1 4">Belongs to the D-isomer specific 2-hydroxyacid dehydrogenase family.</text>
</comment>
<evidence type="ECO:0000313" key="8">
    <source>
        <dbReference type="Proteomes" id="UP000295169"/>
    </source>
</evidence>
<dbReference type="InterPro" id="IPR036291">
    <property type="entry name" value="NAD(P)-bd_dom_sf"/>
</dbReference>
<evidence type="ECO:0000256" key="1">
    <source>
        <dbReference type="ARBA" id="ARBA00005854"/>
    </source>
</evidence>
<organism evidence="7 8">
    <name type="scientific">Azotobacter chroococcum</name>
    <dbReference type="NCBI Taxonomy" id="353"/>
    <lineage>
        <taxon>Bacteria</taxon>
        <taxon>Pseudomonadati</taxon>
        <taxon>Pseudomonadota</taxon>
        <taxon>Gammaproteobacteria</taxon>
        <taxon>Pseudomonadales</taxon>
        <taxon>Pseudomonadaceae</taxon>
        <taxon>Azotobacter</taxon>
    </lineage>
</organism>
<dbReference type="GO" id="GO:0030267">
    <property type="term" value="F:glyoxylate reductase (NADPH) activity"/>
    <property type="evidence" value="ECO:0007669"/>
    <property type="project" value="TreeGrafter"/>
</dbReference>
<evidence type="ECO:0000256" key="3">
    <source>
        <dbReference type="ARBA" id="ARBA00023027"/>
    </source>
</evidence>
<proteinExistence type="inferred from homology"/>
<dbReference type="GO" id="GO:0005829">
    <property type="term" value="C:cytosol"/>
    <property type="evidence" value="ECO:0007669"/>
    <property type="project" value="TreeGrafter"/>
</dbReference>
<dbReference type="InterPro" id="IPR006139">
    <property type="entry name" value="D-isomer_2_OHA_DH_cat_dom"/>
</dbReference>
<dbReference type="Gene3D" id="3.40.50.720">
    <property type="entry name" value="NAD(P)-binding Rossmann-like Domain"/>
    <property type="match status" value="2"/>
</dbReference>
<dbReference type="InterPro" id="IPR006140">
    <property type="entry name" value="D-isomer_DH_NAD-bd"/>
</dbReference>
<accession>A0A4V2Q4K9</accession>
<reference evidence="7 8" key="1">
    <citation type="submission" date="2019-03" db="EMBL/GenBank/DDBJ databases">
        <title>Genomic Encyclopedia of Type Strains, Phase IV (KMG-IV): sequencing the most valuable type-strain genomes for metagenomic binning, comparative biology and taxonomic classification.</title>
        <authorList>
            <person name="Goeker M."/>
        </authorList>
    </citation>
    <scope>NUCLEOTIDE SEQUENCE [LARGE SCALE GENOMIC DNA]</scope>
    <source>
        <strain evidence="7 8">DSM 2286</strain>
    </source>
</reference>
<feature type="domain" description="D-isomer specific 2-hydroxyacid dehydrogenase catalytic" evidence="5">
    <location>
        <begin position="4"/>
        <end position="318"/>
    </location>
</feature>
<protein>
    <submittedName>
        <fullName evidence="7">Phosphogluconate 2-dehydrogenase</fullName>
    </submittedName>
</protein>
<dbReference type="Pfam" id="PF02826">
    <property type="entry name" value="2-Hacid_dh_C"/>
    <property type="match status" value="1"/>
</dbReference>
<dbReference type="AlphaFoldDB" id="A0A4V2Q4K9"/>
<evidence type="ECO:0000259" key="6">
    <source>
        <dbReference type="Pfam" id="PF02826"/>
    </source>
</evidence>
<dbReference type="EMBL" id="SMMU01000059">
    <property type="protein sequence ID" value="TCL15508.1"/>
    <property type="molecule type" value="Genomic_DNA"/>
</dbReference>
<dbReference type="GO" id="GO:0051287">
    <property type="term" value="F:NAD binding"/>
    <property type="evidence" value="ECO:0007669"/>
    <property type="project" value="InterPro"/>
</dbReference>
<dbReference type="CDD" id="cd05301">
    <property type="entry name" value="GDH"/>
    <property type="match status" value="1"/>
</dbReference>
<dbReference type="RefSeq" id="WP_131301189.1">
    <property type="nucleotide sequence ID" value="NZ_JBHLST010000093.1"/>
</dbReference>
<dbReference type="PANTHER" id="PTHR10996:SF283">
    <property type="entry name" value="GLYOXYLATE_HYDROXYPYRUVATE REDUCTASE B"/>
    <property type="match status" value="1"/>
</dbReference>
<evidence type="ECO:0000313" key="7">
    <source>
        <dbReference type="EMBL" id="TCL15508.1"/>
    </source>
</evidence>
<name>A0A4V2Q4K9_9GAMM</name>
<evidence type="ECO:0000256" key="4">
    <source>
        <dbReference type="RuleBase" id="RU003719"/>
    </source>
</evidence>
<gene>
    <name evidence="7" type="ORF">EV691_1598</name>
</gene>
<sequence length="329" mass="35324">MKNIVLYKKLSAELMTRLRQQAQVTCIDDLSADGLARLRDALPTAHGLLGASLRLDAGLLDLAPQLEAVSSVSVGIDNYDLDYLTRRGILLTNTPDVLTETTADTGFALILATARRVTELAAWVRAGQWRKSIGPAQFGSDVHGKTLGIVGMGRIGEALARRGHFGFGMPILYHSHSPKPEVEQRYAAGYRSLEALLEESDFVCLTVPLTAATEGLIGARELARMRPESILINISRGKVVDETALLEALQAGRLRGAGLDVFEREPLPADSPLLRLDNLVATPHIGSATHETREAMARCAVDNLLAALAGRRPANLVNPAALEVAQTTG</sequence>
<dbReference type="InterPro" id="IPR050223">
    <property type="entry name" value="D-isomer_2-hydroxyacid_DH"/>
</dbReference>
<comment type="caution">
    <text evidence="7">The sequence shown here is derived from an EMBL/GenBank/DDBJ whole genome shotgun (WGS) entry which is preliminary data.</text>
</comment>
<feature type="domain" description="D-isomer specific 2-hydroxyacid dehydrogenase NAD-binding" evidence="6">
    <location>
        <begin position="107"/>
        <end position="286"/>
    </location>
</feature>
<keyword evidence="3" id="KW-0520">NAD</keyword>
<dbReference type="SUPFAM" id="SSF51735">
    <property type="entry name" value="NAD(P)-binding Rossmann-fold domains"/>
    <property type="match status" value="1"/>
</dbReference>
<evidence type="ECO:0000259" key="5">
    <source>
        <dbReference type="Pfam" id="PF00389"/>
    </source>
</evidence>
<keyword evidence="2 4" id="KW-0560">Oxidoreductase</keyword>
<evidence type="ECO:0000256" key="2">
    <source>
        <dbReference type="ARBA" id="ARBA00023002"/>
    </source>
</evidence>
<dbReference type="PROSITE" id="PS00065">
    <property type="entry name" value="D_2_HYDROXYACID_DH_1"/>
    <property type="match status" value="1"/>
</dbReference>
<dbReference type="GO" id="GO:0016618">
    <property type="term" value="F:hydroxypyruvate reductase [NAD(P)H] activity"/>
    <property type="evidence" value="ECO:0007669"/>
    <property type="project" value="TreeGrafter"/>
</dbReference>
<dbReference type="Pfam" id="PF00389">
    <property type="entry name" value="2-Hacid_dh"/>
    <property type="match status" value="1"/>
</dbReference>
<dbReference type="Proteomes" id="UP000295169">
    <property type="component" value="Unassembled WGS sequence"/>
</dbReference>